<dbReference type="OrthoDB" id="2773476at2"/>
<dbReference type="Pfam" id="PF12746">
    <property type="entry name" value="GNAT_acetyltran"/>
    <property type="match status" value="1"/>
</dbReference>
<sequence length="247" mass="27070">MAVFRKIPQNSYREFIQTADKLPFGKIYPLSIADGRQAGDIYTDGKAVLFHHLCGFGYVADKADDTFINWVKDLMRNGRRRLVLFADDGLAEHFGEGFAVDSRLFFEYRKPSPPEFNLPEGYSLKRLDSGLISQMEGRIVPAFSWESTESFLAGGTGFCVTFDGRPAAWAFSAAAGGREVDIGVETAEAYRRKGLAYIAAAKTIDDILDSGRTPVWACHAGNAGSAGLAEKLGFERIGECKTCVITP</sequence>
<evidence type="ECO:0000313" key="2">
    <source>
        <dbReference type="EMBL" id="SEK39358.1"/>
    </source>
</evidence>
<evidence type="ECO:0000313" key="3">
    <source>
        <dbReference type="Proteomes" id="UP000186015"/>
    </source>
</evidence>
<dbReference type="PANTHER" id="PTHR31143">
    <property type="match status" value="1"/>
</dbReference>
<name>A0A1H7GMJ8_RUMAL</name>
<dbReference type="InterPro" id="IPR000182">
    <property type="entry name" value="GNAT_dom"/>
</dbReference>
<dbReference type="EMBL" id="FOAT01000002">
    <property type="protein sequence ID" value="SEK39358.1"/>
    <property type="molecule type" value="Genomic_DNA"/>
</dbReference>
<dbReference type="Gene3D" id="3.40.630.30">
    <property type="match status" value="1"/>
</dbReference>
<accession>A0A1H7GMJ8</accession>
<keyword evidence="2" id="KW-0808">Transferase</keyword>
<dbReference type="AlphaFoldDB" id="A0A1H7GMJ8"/>
<feature type="domain" description="N-acetyltransferase" evidence="1">
    <location>
        <begin position="119"/>
        <end position="247"/>
    </location>
</feature>
<dbReference type="Proteomes" id="UP000186015">
    <property type="component" value="Unassembled WGS sequence"/>
</dbReference>
<evidence type="ECO:0000259" key="1">
    <source>
        <dbReference type="PROSITE" id="PS51186"/>
    </source>
</evidence>
<dbReference type="InterPro" id="IPR016181">
    <property type="entry name" value="Acyl_CoA_acyltransferase"/>
</dbReference>
<reference evidence="2 3" key="1">
    <citation type="submission" date="2016-10" db="EMBL/GenBank/DDBJ databases">
        <authorList>
            <person name="de Groot N.N."/>
        </authorList>
    </citation>
    <scope>NUCLEOTIDE SEQUENCE [LARGE SCALE GENOMIC DNA]</scope>
    <source>
        <strain evidence="2 3">KH2T6</strain>
    </source>
</reference>
<dbReference type="PANTHER" id="PTHR31143:SF2">
    <property type="entry name" value="FR47-LIKE DOMAIN-CONTAINING PROTEIN-RELATED"/>
    <property type="match status" value="1"/>
</dbReference>
<organism evidence="2 3">
    <name type="scientific">Ruminococcus albus</name>
    <dbReference type="NCBI Taxonomy" id="1264"/>
    <lineage>
        <taxon>Bacteria</taxon>
        <taxon>Bacillati</taxon>
        <taxon>Bacillota</taxon>
        <taxon>Clostridia</taxon>
        <taxon>Eubacteriales</taxon>
        <taxon>Oscillospiraceae</taxon>
        <taxon>Ruminococcus</taxon>
    </lineage>
</organism>
<dbReference type="GO" id="GO:0016747">
    <property type="term" value="F:acyltransferase activity, transferring groups other than amino-acyl groups"/>
    <property type="evidence" value="ECO:0007669"/>
    <property type="project" value="InterPro"/>
</dbReference>
<dbReference type="PROSITE" id="PS51186">
    <property type="entry name" value="GNAT"/>
    <property type="match status" value="1"/>
</dbReference>
<proteinExistence type="predicted"/>
<gene>
    <name evidence="2" type="ORF">SAMN05216469_102176</name>
</gene>
<dbReference type="RefSeq" id="WP_074829435.1">
    <property type="nucleotide sequence ID" value="NZ_FOAT01000002.1"/>
</dbReference>
<protein>
    <submittedName>
        <fullName evidence="2">GNAT acetyltransferase</fullName>
    </submittedName>
</protein>
<dbReference type="SUPFAM" id="SSF55729">
    <property type="entry name" value="Acyl-CoA N-acyltransferases (Nat)"/>
    <property type="match status" value="1"/>
</dbReference>
<dbReference type="InterPro" id="IPR027365">
    <property type="entry name" value="GNAT_acetyltra_YdfB-like"/>
</dbReference>